<dbReference type="Proteomes" id="UP000018130">
    <property type="component" value="Unassembled WGS sequence"/>
</dbReference>
<dbReference type="InterPro" id="IPR024084">
    <property type="entry name" value="IsoPropMal-DH-like_dom"/>
</dbReference>
<dbReference type="AlphaFoldDB" id="T2K0F5"/>
<organism evidence="9 10">
    <name type="scientific">Crocosphaera watsonii WH 0402</name>
    <dbReference type="NCBI Taxonomy" id="1284629"/>
    <lineage>
        <taxon>Bacteria</taxon>
        <taxon>Bacillati</taxon>
        <taxon>Cyanobacteriota</taxon>
        <taxon>Cyanophyceae</taxon>
        <taxon>Oscillatoriophycideae</taxon>
        <taxon>Chroococcales</taxon>
        <taxon>Aphanothecaceae</taxon>
        <taxon>Crocosphaera</taxon>
    </lineage>
</organism>
<protein>
    <submittedName>
        <fullName evidence="9">3-isopropylmalate dehydrogenase</fullName>
        <ecNumber evidence="9">1.1.1.85</ecNumber>
    </submittedName>
</protein>
<dbReference type="EC" id="1.1.1.85" evidence="9"/>
<name>T2K0F5_CROWT</name>
<gene>
    <name evidence="9" type="ORF">CWATWH0402_4530</name>
</gene>
<evidence type="ECO:0000256" key="3">
    <source>
        <dbReference type="ARBA" id="ARBA00022723"/>
    </source>
</evidence>
<keyword evidence="5 9" id="KW-0560">Oxidoreductase</keyword>
<dbReference type="SUPFAM" id="SSF53659">
    <property type="entry name" value="Isocitrate/Isopropylmalate dehydrogenase-like"/>
    <property type="match status" value="1"/>
</dbReference>
<dbReference type="GO" id="GO:0046872">
    <property type="term" value="F:metal ion binding"/>
    <property type="evidence" value="ECO:0007669"/>
    <property type="project" value="UniProtKB-KW"/>
</dbReference>
<comment type="caution">
    <text evidence="9">The sequence shown here is derived from an EMBL/GenBank/DDBJ whole genome shotgun (WGS) entry which is preliminary data.</text>
</comment>
<evidence type="ECO:0000256" key="1">
    <source>
        <dbReference type="ARBA" id="ARBA00022430"/>
    </source>
</evidence>
<reference evidence="9 10" key="2">
    <citation type="submission" date="2013-09" db="EMBL/GenBank/DDBJ databases">
        <title>Whole genome comparison of six Crocosphaera watsonii strains with differing phenotypes.</title>
        <authorList>
            <person name="Bench S.R."/>
            <person name="Heller P."/>
            <person name="Frank I."/>
            <person name="Arciniega M."/>
            <person name="Shilova I.N."/>
            <person name="Zehr J.P."/>
        </authorList>
    </citation>
    <scope>NUCLEOTIDE SEQUENCE [LARGE SCALE GENOMIC DNA]</scope>
    <source>
        <strain evidence="9 10">WH 0402</strain>
    </source>
</reference>
<dbReference type="Pfam" id="PF00180">
    <property type="entry name" value="Iso_dh"/>
    <property type="match status" value="1"/>
</dbReference>
<evidence type="ECO:0000256" key="6">
    <source>
        <dbReference type="ARBA" id="ARBA00023027"/>
    </source>
</evidence>
<dbReference type="PANTHER" id="PTHR42979">
    <property type="entry name" value="3-ISOPROPYLMALATE DEHYDROGENASE"/>
    <property type="match status" value="1"/>
</dbReference>
<dbReference type="InterPro" id="IPR004429">
    <property type="entry name" value="Isopropylmalate_DH"/>
</dbReference>
<dbReference type="EMBL" id="CAQN01001310">
    <property type="protein sequence ID" value="CCQ70886.1"/>
    <property type="molecule type" value="Genomic_DNA"/>
</dbReference>
<keyword evidence="2" id="KW-0028">Amino-acid biosynthesis</keyword>
<evidence type="ECO:0000256" key="7">
    <source>
        <dbReference type="ARBA" id="ARBA00023304"/>
    </source>
</evidence>
<evidence type="ECO:0000313" key="10">
    <source>
        <dbReference type="Proteomes" id="UP000018130"/>
    </source>
</evidence>
<evidence type="ECO:0000256" key="2">
    <source>
        <dbReference type="ARBA" id="ARBA00022605"/>
    </source>
</evidence>
<dbReference type="GO" id="GO:0005829">
    <property type="term" value="C:cytosol"/>
    <property type="evidence" value="ECO:0007669"/>
    <property type="project" value="TreeGrafter"/>
</dbReference>
<dbReference type="GO" id="GO:0003862">
    <property type="term" value="F:3-isopropylmalate dehydrogenase activity"/>
    <property type="evidence" value="ECO:0007669"/>
    <property type="project" value="UniProtKB-EC"/>
</dbReference>
<evidence type="ECO:0000259" key="8">
    <source>
        <dbReference type="Pfam" id="PF00180"/>
    </source>
</evidence>
<evidence type="ECO:0000256" key="4">
    <source>
        <dbReference type="ARBA" id="ARBA00022842"/>
    </source>
</evidence>
<dbReference type="GO" id="GO:0009098">
    <property type="term" value="P:L-leucine biosynthetic process"/>
    <property type="evidence" value="ECO:0007669"/>
    <property type="project" value="UniProtKB-KW"/>
</dbReference>
<dbReference type="Gene3D" id="3.40.718.10">
    <property type="entry name" value="Isopropylmalate Dehydrogenase"/>
    <property type="match status" value="1"/>
</dbReference>
<evidence type="ECO:0000313" key="9">
    <source>
        <dbReference type="EMBL" id="CCQ70886.1"/>
    </source>
</evidence>
<dbReference type="PANTHER" id="PTHR42979:SF1">
    <property type="entry name" value="3-ISOPROPYLMALATE DEHYDROGENASE"/>
    <property type="match status" value="1"/>
</dbReference>
<feature type="domain" description="Isopropylmalate dehydrogenase-like" evidence="8">
    <location>
        <begin position="7"/>
        <end position="104"/>
    </location>
</feature>
<keyword evidence="4" id="KW-0460">Magnesium</keyword>
<sequence>MTRQYRITLLPGDGIGPEILAVTVDILKVVGKQLEIDFQFQEALIGGVAIDETGKPLPEATLKMCRSSDAVLLAAIGGYKWDNLPREKRPETGLLAIRAGLNLFC</sequence>
<reference evidence="9 10" key="1">
    <citation type="submission" date="2013-01" db="EMBL/GenBank/DDBJ databases">
        <authorList>
            <person name="Bench S."/>
        </authorList>
    </citation>
    <scope>NUCLEOTIDE SEQUENCE [LARGE SCALE GENOMIC DNA]</scope>
    <source>
        <strain evidence="9 10">WH 0402</strain>
    </source>
</reference>
<evidence type="ECO:0000256" key="5">
    <source>
        <dbReference type="ARBA" id="ARBA00023002"/>
    </source>
</evidence>
<keyword evidence="6" id="KW-0520">NAD</keyword>
<keyword evidence="7" id="KW-0100">Branched-chain amino acid biosynthesis</keyword>
<keyword evidence="1" id="KW-0432">Leucine biosynthesis</keyword>
<accession>T2K0F5</accession>
<proteinExistence type="predicted"/>
<keyword evidence="3" id="KW-0479">Metal-binding</keyword>